<feature type="binding site" evidence="4">
    <location>
        <position position="54"/>
    </location>
    <ligand>
        <name>substrate</name>
    </ligand>
</feature>
<dbReference type="PANTHER" id="PTHR23407">
    <property type="entry name" value="ATPASE INHIBITOR/5-FORMYLTETRAHYDROFOLATE CYCLO-LIGASE"/>
    <property type="match status" value="1"/>
</dbReference>
<organism evidence="6 7">
    <name type="scientific">Anaerostipes butyraticus</name>
    <dbReference type="NCBI Taxonomy" id="645466"/>
    <lineage>
        <taxon>Bacteria</taxon>
        <taxon>Bacillati</taxon>
        <taxon>Bacillota</taxon>
        <taxon>Clostridia</taxon>
        <taxon>Lachnospirales</taxon>
        <taxon>Lachnospiraceae</taxon>
        <taxon>Anaerostipes</taxon>
    </lineage>
</organism>
<dbReference type="GO" id="GO:0009396">
    <property type="term" value="P:folic acid-containing compound biosynthetic process"/>
    <property type="evidence" value="ECO:0007669"/>
    <property type="project" value="TreeGrafter"/>
</dbReference>
<comment type="cofactor">
    <cofactor evidence="5">
        <name>Mg(2+)</name>
        <dbReference type="ChEBI" id="CHEBI:18420"/>
    </cofactor>
</comment>
<comment type="similarity">
    <text evidence="1 5">Belongs to the 5-formyltetrahydrofolate cyclo-ligase family.</text>
</comment>
<keyword evidence="5" id="KW-0479">Metal-binding</keyword>
<evidence type="ECO:0000256" key="4">
    <source>
        <dbReference type="PIRSR" id="PIRSR006806-1"/>
    </source>
</evidence>
<sequence length="183" mass="20906">MTKQEARYLAGTIRNRLSDFYREKASQVILEKVQQMEEYQNAEVIFCYVSTEDEVNTWPVIGHALEHGKKVGVPVCIGDGIMEVREITSFSQLKKGAYGIMEPDSSCRKIEKEEIQLALIPCVSADQTGRRLGHGAGYYDRYLADTRFVKAALCWGELMMDRIPVDELDIRMDRVISEKEDCE</sequence>
<dbReference type="AlphaFoldDB" id="A0A916Q3D3"/>
<proteinExistence type="inferred from homology"/>
<feature type="binding site" evidence="4">
    <location>
        <begin position="131"/>
        <end position="139"/>
    </location>
    <ligand>
        <name>ATP</name>
        <dbReference type="ChEBI" id="CHEBI:30616"/>
    </ligand>
</feature>
<dbReference type="EMBL" id="BLYI01000002">
    <property type="protein sequence ID" value="GFO83674.1"/>
    <property type="molecule type" value="Genomic_DNA"/>
</dbReference>
<dbReference type="GO" id="GO:0035999">
    <property type="term" value="P:tetrahydrofolate interconversion"/>
    <property type="evidence" value="ECO:0007669"/>
    <property type="project" value="TreeGrafter"/>
</dbReference>
<dbReference type="Proteomes" id="UP000613208">
    <property type="component" value="Unassembled WGS sequence"/>
</dbReference>
<dbReference type="GO" id="GO:0030272">
    <property type="term" value="F:5-formyltetrahydrofolate cyclo-ligase activity"/>
    <property type="evidence" value="ECO:0007669"/>
    <property type="project" value="UniProtKB-EC"/>
</dbReference>
<comment type="caution">
    <text evidence="6">The sequence shown here is derived from an EMBL/GenBank/DDBJ whole genome shotgun (WGS) entry which is preliminary data.</text>
</comment>
<dbReference type="Gene3D" id="3.40.50.10420">
    <property type="entry name" value="NagB/RpiA/CoA transferase-like"/>
    <property type="match status" value="1"/>
</dbReference>
<dbReference type="Pfam" id="PF01812">
    <property type="entry name" value="5-FTHF_cyc-lig"/>
    <property type="match status" value="1"/>
</dbReference>
<dbReference type="InterPro" id="IPR024185">
    <property type="entry name" value="FTHF_cligase-like_sf"/>
</dbReference>
<dbReference type="GO" id="GO:0005524">
    <property type="term" value="F:ATP binding"/>
    <property type="evidence" value="ECO:0007669"/>
    <property type="project" value="UniProtKB-KW"/>
</dbReference>
<evidence type="ECO:0000256" key="5">
    <source>
        <dbReference type="RuleBase" id="RU361279"/>
    </source>
</evidence>
<comment type="catalytic activity">
    <reaction evidence="5">
        <text>(6S)-5-formyl-5,6,7,8-tetrahydrofolate + ATP = (6R)-5,10-methenyltetrahydrofolate + ADP + phosphate</text>
        <dbReference type="Rhea" id="RHEA:10488"/>
        <dbReference type="ChEBI" id="CHEBI:30616"/>
        <dbReference type="ChEBI" id="CHEBI:43474"/>
        <dbReference type="ChEBI" id="CHEBI:57455"/>
        <dbReference type="ChEBI" id="CHEBI:57457"/>
        <dbReference type="ChEBI" id="CHEBI:456216"/>
        <dbReference type="EC" id="6.3.3.2"/>
    </reaction>
</comment>
<dbReference type="SUPFAM" id="SSF100950">
    <property type="entry name" value="NagB/RpiA/CoA transferase-like"/>
    <property type="match status" value="1"/>
</dbReference>
<dbReference type="PIRSF" id="PIRSF006806">
    <property type="entry name" value="FTHF_cligase"/>
    <property type="match status" value="1"/>
</dbReference>
<dbReference type="NCBIfam" id="TIGR02727">
    <property type="entry name" value="MTHFS_bact"/>
    <property type="match status" value="1"/>
</dbReference>
<name>A0A916Q3D3_9FIRM</name>
<feature type="binding site" evidence="4">
    <location>
        <begin position="3"/>
        <end position="7"/>
    </location>
    <ligand>
        <name>ATP</name>
        <dbReference type="ChEBI" id="CHEBI:30616"/>
    </ligand>
</feature>
<dbReference type="InterPro" id="IPR037171">
    <property type="entry name" value="NagB/RpiA_transferase-like"/>
</dbReference>
<evidence type="ECO:0000256" key="1">
    <source>
        <dbReference type="ARBA" id="ARBA00010638"/>
    </source>
</evidence>
<accession>A0A916Q3D3</accession>
<dbReference type="InterPro" id="IPR002698">
    <property type="entry name" value="FTHF_cligase"/>
</dbReference>
<dbReference type="EC" id="6.3.3.2" evidence="5"/>
<dbReference type="GO" id="GO:0046872">
    <property type="term" value="F:metal ion binding"/>
    <property type="evidence" value="ECO:0007669"/>
    <property type="project" value="UniProtKB-KW"/>
</dbReference>
<evidence type="ECO:0000256" key="2">
    <source>
        <dbReference type="ARBA" id="ARBA00022741"/>
    </source>
</evidence>
<keyword evidence="7" id="KW-1185">Reference proteome</keyword>
<dbReference type="RefSeq" id="WP_201309494.1">
    <property type="nucleotide sequence ID" value="NZ_BLYI01000002.1"/>
</dbReference>
<keyword evidence="5" id="KW-0460">Magnesium</keyword>
<protein>
    <recommendedName>
        <fullName evidence="5">5-formyltetrahydrofolate cyclo-ligase</fullName>
        <ecNumber evidence="5">6.3.3.2</ecNumber>
    </recommendedName>
</protein>
<feature type="binding site" evidence="4">
    <location>
        <position position="49"/>
    </location>
    <ligand>
        <name>substrate</name>
    </ligand>
</feature>
<gene>
    <name evidence="6" type="ORF">ANBU17_00210</name>
</gene>
<dbReference type="PANTHER" id="PTHR23407:SF1">
    <property type="entry name" value="5-FORMYLTETRAHYDROFOLATE CYCLO-LIGASE"/>
    <property type="match status" value="1"/>
</dbReference>
<keyword evidence="3 4" id="KW-0067">ATP-binding</keyword>
<evidence type="ECO:0000313" key="7">
    <source>
        <dbReference type="Proteomes" id="UP000613208"/>
    </source>
</evidence>
<evidence type="ECO:0000313" key="6">
    <source>
        <dbReference type="EMBL" id="GFO83674.1"/>
    </source>
</evidence>
<reference evidence="6" key="1">
    <citation type="submission" date="2020-06" db="EMBL/GenBank/DDBJ databases">
        <title>Characterization of fructooligosaccharide metabolism and fructooligosaccharide-degrading enzymes in human commensal butyrate producers.</title>
        <authorList>
            <person name="Tanno H."/>
            <person name="Fujii T."/>
            <person name="Hirano K."/>
            <person name="Maeno S."/>
            <person name="Tonozuka T."/>
            <person name="Sakamoto M."/>
            <person name="Ohkuma M."/>
            <person name="Tochio T."/>
            <person name="Endo A."/>
        </authorList>
    </citation>
    <scope>NUCLEOTIDE SEQUENCE</scope>
    <source>
        <strain evidence="6">JCM 17466</strain>
    </source>
</reference>
<keyword evidence="2 4" id="KW-0547">Nucleotide-binding</keyword>
<evidence type="ECO:0000256" key="3">
    <source>
        <dbReference type="ARBA" id="ARBA00022840"/>
    </source>
</evidence>